<dbReference type="EMBL" id="GGEC01061503">
    <property type="protein sequence ID" value="MBX41987.1"/>
    <property type="molecule type" value="Transcribed_RNA"/>
</dbReference>
<sequence>MENLVCWCIMLCAKWLLQYACLYTHVIK</sequence>
<evidence type="ECO:0000313" key="1">
    <source>
        <dbReference type="EMBL" id="MBX41987.1"/>
    </source>
</evidence>
<dbReference type="AlphaFoldDB" id="A0A2P2NHQ5"/>
<organism evidence="1">
    <name type="scientific">Rhizophora mucronata</name>
    <name type="common">Asiatic mangrove</name>
    <dbReference type="NCBI Taxonomy" id="61149"/>
    <lineage>
        <taxon>Eukaryota</taxon>
        <taxon>Viridiplantae</taxon>
        <taxon>Streptophyta</taxon>
        <taxon>Embryophyta</taxon>
        <taxon>Tracheophyta</taxon>
        <taxon>Spermatophyta</taxon>
        <taxon>Magnoliopsida</taxon>
        <taxon>eudicotyledons</taxon>
        <taxon>Gunneridae</taxon>
        <taxon>Pentapetalae</taxon>
        <taxon>rosids</taxon>
        <taxon>fabids</taxon>
        <taxon>Malpighiales</taxon>
        <taxon>Rhizophoraceae</taxon>
        <taxon>Rhizophora</taxon>
    </lineage>
</organism>
<accession>A0A2P2NHQ5</accession>
<name>A0A2P2NHQ5_RHIMU</name>
<protein>
    <submittedName>
        <fullName evidence="1">Uncharacterized protein</fullName>
    </submittedName>
</protein>
<reference evidence="1" key="1">
    <citation type="submission" date="2018-02" db="EMBL/GenBank/DDBJ databases">
        <title>Rhizophora mucronata_Transcriptome.</title>
        <authorList>
            <person name="Meera S.P."/>
            <person name="Sreeshan A."/>
            <person name="Augustine A."/>
        </authorList>
    </citation>
    <scope>NUCLEOTIDE SEQUENCE</scope>
    <source>
        <tissue evidence="1">Leaf</tissue>
    </source>
</reference>
<proteinExistence type="predicted"/>